<proteinExistence type="predicted"/>
<name>A0ABD1GX61_SALDI</name>
<accession>A0ABD1GX61</accession>
<evidence type="ECO:0000313" key="2">
    <source>
        <dbReference type="Proteomes" id="UP001567538"/>
    </source>
</evidence>
<dbReference type="Proteomes" id="UP001567538">
    <property type="component" value="Unassembled WGS sequence"/>
</dbReference>
<keyword evidence="2" id="KW-1185">Reference proteome</keyword>
<dbReference type="EMBL" id="JBEAFC010000007">
    <property type="protein sequence ID" value="KAL1548579.1"/>
    <property type="molecule type" value="Genomic_DNA"/>
</dbReference>
<organism evidence="1 2">
    <name type="scientific">Salvia divinorum</name>
    <name type="common">Maria pastora</name>
    <name type="synonym">Diviner's sage</name>
    <dbReference type="NCBI Taxonomy" id="28513"/>
    <lineage>
        <taxon>Eukaryota</taxon>
        <taxon>Viridiplantae</taxon>
        <taxon>Streptophyta</taxon>
        <taxon>Embryophyta</taxon>
        <taxon>Tracheophyta</taxon>
        <taxon>Spermatophyta</taxon>
        <taxon>Magnoliopsida</taxon>
        <taxon>eudicotyledons</taxon>
        <taxon>Gunneridae</taxon>
        <taxon>Pentapetalae</taxon>
        <taxon>asterids</taxon>
        <taxon>lamiids</taxon>
        <taxon>Lamiales</taxon>
        <taxon>Lamiaceae</taxon>
        <taxon>Nepetoideae</taxon>
        <taxon>Mentheae</taxon>
        <taxon>Salviinae</taxon>
        <taxon>Salvia</taxon>
        <taxon>Salvia subgen. Calosphace</taxon>
    </lineage>
</organism>
<evidence type="ECO:0000313" key="1">
    <source>
        <dbReference type="EMBL" id="KAL1548579.1"/>
    </source>
</evidence>
<protein>
    <submittedName>
        <fullName evidence="1">Uncharacterized protein</fullName>
    </submittedName>
</protein>
<sequence>MLIAKSLIDDASSGIVDTYSAETAIVNGKVYQRTTIKKKEALKPKTKNAEQMVAVKVNGLFSNEAYERCRDVKFLLRIFSVDCVSTEESVGTKSIVQVSSLTSIGRNHYPDNEKYILSVGCETQQMIAMKVNGSFTNVVKMTL</sequence>
<comment type="caution">
    <text evidence="1">The sequence shown here is derived from an EMBL/GenBank/DDBJ whole genome shotgun (WGS) entry which is preliminary data.</text>
</comment>
<gene>
    <name evidence="1" type="ORF">AAHA92_16792</name>
</gene>
<dbReference type="AlphaFoldDB" id="A0ABD1GX61"/>
<reference evidence="1 2" key="1">
    <citation type="submission" date="2024-06" db="EMBL/GenBank/DDBJ databases">
        <title>A chromosome level genome sequence of Diviner's sage (Salvia divinorum).</title>
        <authorList>
            <person name="Ford S.A."/>
            <person name="Ro D.-K."/>
            <person name="Ness R.W."/>
            <person name="Phillips M.A."/>
        </authorList>
    </citation>
    <scope>NUCLEOTIDE SEQUENCE [LARGE SCALE GENOMIC DNA]</scope>
    <source>
        <strain evidence="1">SAF-2024a</strain>
        <tissue evidence="1">Leaf</tissue>
    </source>
</reference>